<dbReference type="Pfam" id="PF10604">
    <property type="entry name" value="Polyketide_cyc2"/>
    <property type="match status" value="1"/>
</dbReference>
<proteinExistence type="predicted"/>
<dbReference type="PATRIC" id="fig|1136941.3.peg.356"/>
<dbReference type="STRING" id="1136941.ACH46_01780"/>
<dbReference type="Proteomes" id="UP000063789">
    <property type="component" value="Chromosome"/>
</dbReference>
<sequence length="145" mass="15463">MGQVTATTNLAIDAAPEAVSAALADYTTVRPQILPANYRDYRVEAGGTGAGTVVHWILQATEKRQRDVLADVTVSGDTITETDRNSTMVTTYRVTAAGTGSQVVVTTTWKGAGGIGGFFEKTFAPKGLNRMYTELLGNLQKRLAH</sequence>
<dbReference type="RefSeq" id="WP_062391421.1">
    <property type="nucleotide sequence ID" value="NZ_CP011853.1"/>
</dbReference>
<evidence type="ECO:0000313" key="1">
    <source>
        <dbReference type="EMBL" id="ALG83470.1"/>
    </source>
</evidence>
<dbReference type="KEGG" id="goq:ACH46_01780"/>
<organism evidence="1 2">
    <name type="scientific">Gordonia phthalatica</name>
    <dbReference type="NCBI Taxonomy" id="1136941"/>
    <lineage>
        <taxon>Bacteria</taxon>
        <taxon>Bacillati</taxon>
        <taxon>Actinomycetota</taxon>
        <taxon>Actinomycetes</taxon>
        <taxon>Mycobacteriales</taxon>
        <taxon>Gordoniaceae</taxon>
        <taxon>Gordonia</taxon>
    </lineage>
</organism>
<keyword evidence="2" id="KW-1185">Reference proteome</keyword>
<dbReference type="EMBL" id="CP011853">
    <property type="protein sequence ID" value="ALG83470.1"/>
    <property type="molecule type" value="Genomic_DNA"/>
</dbReference>
<dbReference type="PIRSF" id="PIRSF017371">
    <property type="entry name" value="UCP017371"/>
    <property type="match status" value="1"/>
</dbReference>
<evidence type="ECO:0000313" key="2">
    <source>
        <dbReference type="Proteomes" id="UP000063789"/>
    </source>
</evidence>
<dbReference type="InterPro" id="IPR019587">
    <property type="entry name" value="Polyketide_cyclase/dehydratase"/>
</dbReference>
<dbReference type="SUPFAM" id="SSF55961">
    <property type="entry name" value="Bet v1-like"/>
    <property type="match status" value="1"/>
</dbReference>
<reference evidence="1 2" key="2">
    <citation type="journal article" date="2017" name="Int. J. Syst. Evol. Microbiol.">
        <title>Gordonia phthalatica sp. nov., a di-n-butyl phthalate-degrading bacterium isolated from activated sludge.</title>
        <authorList>
            <person name="Jin D."/>
            <person name="Kong X."/>
            <person name="Jia M."/>
            <person name="Yu X."/>
            <person name="Wang X."/>
            <person name="Zhuang X."/>
            <person name="Deng Y."/>
            <person name="Bai Z."/>
        </authorList>
    </citation>
    <scope>NUCLEOTIDE SEQUENCE [LARGE SCALE GENOMIC DNA]</scope>
    <source>
        <strain evidence="1 2">QH-11</strain>
    </source>
</reference>
<dbReference type="OrthoDB" id="288089at2"/>
<dbReference type="AlphaFoldDB" id="A0A0N9MN34"/>
<accession>A0A0N9MN34</accession>
<protein>
    <submittedName>
        <fullName evidence="1">Polyketide cyclase</fullName>
    </submittedName>
</protein>
<gene>
    <name evidence="1" type="ORF">ACH46_01780</name>
</gene>
<reference evidence="2" key="1">
    <citation type="submission" date="2015-06" db="EMBL/GenBank/DDBJ databases">
        <title>Complete genome sequence and metabolic analysis of phthalate degradation pathway in Gordonia sp. QH-11.</title>
        <authorList>
            <person name="Jin D."/>
            <person name="Kong X."/>
            <person name="Bai Z."/>
        </authorList>
    </citation>
    <scope>NUCLEOTIDE SEQUENCE [LARGE SCALE GENOMIC DNA]</scope>
    <source>
        <strain evidence="2">QH-11</strain>
    </source>
</reference>
<name>A0A0N9MN34_9ACTN</name>
<dbReference type="InterPro" id="IPR023393">
    <property type="entry name" value="START-like_dom_sf"/>
</dbReference>
<dbReference type="Gene3D" id="3.30.530.20">
    <property type="match status" value="1"/>
</dbReference>
<dbReference type="InterPro" id="IPR014488">
    <property type="entry name" value="UCP017371"/>
</dbReference>